<dbReference type="InterPro" id="IPR017703">
    <property type="entry name" value="YgfZ/GCV_T_CS"/>
</dbReference>
<evidence type="ECO:0000313" key="1">
    <source>
        <dbReference type="EMBL" id="UVW34622.1"/>
    </source>
</evidence>
<sequence length="253" mass="27319">MTQQTYSRNESGSSTAVRSYIKLSGPDSSAFLQGQVTCDMNSLSPSNSVDGAHCTPKGRMVFLFTAHSDAEGDIILEVHPSVMDSALASLKKYAVFFKTEITDVSDSYLSSLTPLSDLERLRAGRAEVVAETVEMFIPQMLNLDALGYINFKKGCYTGQEIVARAHYRGAVKRRMHHLALATDLVPSPGDEIKNSDGKSIGNIASAVRADDGKVEILAVLNDKYSDATEMQIGGQALTAVTHLPLPYEIPASL</sequence>
<dbReference type="SUPFAM" id="SSF103025">
    <property type="entry name" value="Folate-binding domain"/>
    <property type="match status" value="1"/>
</dbReference>
<keyword evidence="2" id="KW-1185">Reference proteome</keyword>
<dbReference type="Gene3D" id="2.40.30.160">
    <property type="match status" value="1"/>
</dbReference>
<organism evidence="1 2">
    <name type="scientific">SAR92 clade bacterium H455</name>
    <dbReference type="NCBI Taxonomy" id="2974818"/>
    <lineage>
        <taxon>Bacteria</taxon>
        <taxon>Pseudomonadati</taxon>
        <taxon>Pseudomonadota</taxon>
        <taxon>Gammaproteobacteria</taxon>
        <taxon>Cellvibrionales</taxon>
        <taxon>Porticoccaceae</taxon>
        <taxon>SAR92 clade</taxon>
    </lineage>
</organism>
<dbReference type="SUPFAM" id="SSF101790">
    <property type="entry name" value="Aminomethyltransferase beta-barrel domain"/>
    <property type="match status" value="1"/>
</dbReference>
<proteinExistence type="predicted"/>
<dbReference type="PANTHER" id="PTHR22602">
    <property type="entry name" value="TRANSFERASE CAF17, MITOCHONDRIAL-RELATED"/>
    <property type="match status" value="1"/>
</dbReference>
<dbReference type="NCBIfam" id="TIGR03317">
    <property type="entry name" value="ygfZ_signature"/>
    <property type="match status" value="1"/>
</dbReference>
<evidence type="ECO:0008006" key="3">
    <source>
        <dbReference type="Google" id="ProtNLM"/>
    </source>
</evidence>
<evidence type="ECO:0000313" key="2">
    <source>
        <dbReference type="Proteomes" id="UP001059934"/>
    </source>
</evidence>
<dbReference type="PANTHER" id="PTHR22602:SF0">
    <property type="entry name" value="TRANSFERASE CAF17, MITOCHONDRIAL-RELATED"/>
    <property type="match status" value="1"/>
</dbReference>
<dbReference type="EMBL" id="CP103416">
    <property type="protein sequence ID" value="UVW34622.1"/>
    <property type="molecule type" value="Genomic_DNA"/>
</dbReference>
<gene>
    <name evidence="1" type="ORF">NYF23_11465</name>
</gene>
<dbReference type="Gene3D" id="3.30.70.1400">
    <property type="entry name" value="Aminomethyltransferase beta-barrel domains"/>
    <property type="match status" value="1"/>
</dbReference>
<dbReference type="InterPro" id="IPR045179">
    <property type="entry name" value="YgfZ/GcvT"/>
</dbReference>
<dbReference type="PIRSF" id="PIRSF006487">
    <property type="entry name" value="GcvT"/>
    <property type="match status" value="1"/>
</dbReference>
<dbReference type="InterPro" id="IPR029043">
    <property type="entry name" value="GcvT/YgfZ_C"/>
</dbReference>
<name>A0ABY5TLH5_9GAMM</name>
<protein>
    <recommendedName>
        <fullName evidence="3">Folate-binding protein</fullName>
    </recommendedName>
</protein>
<dbReference type="Proteomes" id="UP001059934">
    <property type="component" value="Chromosome"/>
</dbReference>
<reference evidence="1" key="1">
    <citation type="submission" date="2022-08" db="EMBL/GenBank/DDBJ databases">
        <title>Catabolic pathway analysis in culturable SAR92 clade bacteria reveals their overlooked roles in DMSP degradation in coastal seas.</title>
        <authorList>
            <person name="He X."/>
            <person name="Zhang X."/>
            <person name="Zhang Y."/>
        </authorList>
    </citation>
    <scope>NUCLEOTIDE SEQUENCE</scope>
    <source>
        <strain evidence="1">H455</strain>
    </source>
</reference>
<accession>A0ABY5TLH5</accession>